<dbReference type="GO" id="GO:0009432">
    <property type="term" value="P:SOS response"/>
    <property type="evidence" value="ECO:0007669"/>
    <property type="project" value="TreeGrafter"/>
</dbReference>
<dbReference type="GO" id="GO:0042276">
    <property type="term" value="P:error-prone translesion synthesis"/>
    <property type="evidence" value="ECO:0007669"/>
    <property type="project" value="TreeGrafter"/>
</dbReference>
<evidence type="ECO:0000313" key="5">
    <source>
        <dbReference type="EMBL" id="GGH81082.1"/>
    </source>
</evidence>
<dbReference type="Gene3D" id="3.30.70.270">
    <property type="match status" value="1"/>
</dbReference>
<dbReference type="PANTHER" id="PTHR11076">
    <property type="entry name" value="DNA REPAIR POLYMERASE UMUC / TRANSFERASE FAMILY MEMBER"/>
    <property type="match status" value="1"/>
</dbReference>
<dbReference type="InterPro" id="IPR024728">
    <property type="entry name" value="PolY_HhH_motif"/>
</dbReference>
<dbReference type="Gene3D" id="3.40.1170.60">
    <property type="match status" value="1"/>
</dbReference>
<evidence type="ECO:0000313" key="6">
    <source>
        <dbReference type="Proteomes" id="UP000656813"/>
    </source>
</evidence>
<dbReference type="RefSeq" id="WP_188497108.1">
    <property type="nucleotide sequence ID" value="NZ_BMFV01000011.1"/>
</dbReference>
<keyword evidence="6" id="KW-1185">Reference proteome</keyword>
<dbReference type="CDD" id="cd01700">
    <property type="entry name" value="PolY_Pol_V_umuC"/>
    <property type="match status" value="1"/>
</dbReference>
<feature type="domain" description="UmuC" evidence="4">
    <location>
        <begin position="13"/>
        <end position="199"/>
    </location>
</feature>
<evidence type="ECO:0000256" key="3">
    <source>
        <dbReference type="ARBA" id="ARBA00022932"/>
    </source>
</evidence>
<dbReference type="Pfam" id="PF11799">
    <property type="entry name" value="IMS_C"/>
    <property type="match status" value="1"/>
</dbReference>
<dbReference type="Gene3D" id="1.10.150.20">
    <property type="entry name" value="5' to 3' exonuclease, C-terminal subdomain"/>
    <property type="match status" value="1"/>
</dbReference>
<dbReference type="NCBIfam" id="NF002848">
    <property type="entry name" value="PRK03103.1"/>
    <property type="match status" value="1"/>
</dbReference>
<dbReference type="GO" id="GO:0003684">
    <property type="term" value="F:damaged DNA binding"/>
    <property type="evidence" value="ECO:0007669"/>
    <property type="project" value="InterPro"/>
</dbReference>
<name>A0A8J3EM38_9BACL</name>
<keyword evidence="3" id="KW-0808">Transferase</keyword>
<evidence type="ECO:0000256" key="2">
    <source>
        <dbReference type="ARBA" id="ARBA00022457"/>
    </source>
</evidence>
<keyword evidence="3" id="KW-0548">Nucleotidyltransferase</keyword>
<dbReference type="PROSITE" id="PS50173">
    <property type="entry name" value="UMUC"/>
    <property type="match status" value="1"/>
</dbReference>
<dbReference type="Pfam" id="PF11798">
    <property type="entry name" value="IMS_HHH"/>
    <property type="match status" value="1"/>
</dbReference>
<dbReference type="InterPro" id="IPR001126">
    <property type="entry name" value="UmuC"/>
</dbReference>
<comment type="similarity">
    <text evidence="1">Belongs to the DNA polymerase type-Y family.</text>
</comment>
<dbReference type="GO" id="GO:0003887">
    <property type="term" value="F:DNA-directed DNA polymerase activity"/>
    <property type="evidence" value="ECO:0007669"/>
    <property type="project" value="UniProtKB-KW"/>
</dbReference>
<dbReference type="Pfam" id="PF00817">
    <property type="entry name" value="IMS"/>
    <property type="match status" value="1"/>
</dbReference>
<accession>A0A8J3EM38</accession>
<dbReference type="SUPFAM" id="SSF100879">
    <property type="entry name" value="Lesion bypass DNA polymerase (Y-family), little finger domain"/>
    <property type="match status" value="1"/>
</dbReference>
<dbReference type="Gene3D" id="3.30.1490.100">
    <property type="entry name" value="DNA polymerase, Y-family, little finger domain"/>
    <property type="match status" value="1"/>
</dbReference>
<dbReference type="InterPro" id="IPR043128">
    <property type="entry name" value="Rev_trsase/Diguanyl_cyclase"/>
</dbReference>
<sequence length="419" mass="47306">MMIDYENLPKHNVLCIDMKSFYASIECVRRGLDPMTTHLIVIGDRTRSGSVILASSPAMKRDFNIKATHRLFEVPDDPRIIIAEAHMGDYLKISMGITKLFNEFVPVEAIHTYSVDESWLCVDGTEKLFGDRWEVAKKIKDKILNVYGLPSCVGIGPNKFLAKVILDTEAKREGIAECRYEDIPQKLWPLPLIDVWGIGRRMERNLNRFGITTLGQLANYPLHILKRRFGVMGEQLYYHANGVDLSPVIGSSHYTEQKGIGHGITLLRDYDNRNEIETVILELSEEVARRTRKARMAGRTIHFGCGFSKTEGGGGFSRSRSLDNYTNLTSDIYKVCLQLFDENYRGEVVRQINVSITNLASDDHIQLDLFNDVSKKHDLGYAMDAIRDKFGSGALLRARSYTPGGVMLDRVSKIGGHRA</sequence>
<keyword evidence="3" id="KW-0239">DNA-directed DNA polymerase</keyword>
<evidence type="ECO:0000259" key="4">
    <source>
        <dbReference type="PROSITE" id="PS50173"/>
    </source>
</evidence>
<dbReference type="GO" id="GO:0006281">
    <property type="term" value="P:DNA repair"/>
    <property type="evidence" value="ECO:0007669"/>
    <property type="project" value="InterPro"/>
</dbReference>
<dbReference type="GO" id="GO:0005829">
    <property type="term" value="C:cytosol"/>
    <property type="evidence" value="ECO:0007669"/>
    <property type="project" value="TreeGrafter"/>
</dbReference>
<keyword evidence="2" id="KW-0515">Mutator protein</keyword>
<gene>
    <name evidence="5" type="primary">uvrX</name>
    <name evidence="5" type="ORF">GCM10007096_18450</name>
</gene>
<evidence type="ECO:0000256" key="1">
    <source>
        <dbReference type="ARBA" id="ARBA00010945"/>
    </source>
</evidence>
<reference evidence="5" key="1">
    <citation type="journal article" date="2014" name="Int. J. Syst. Evol. Microbiol.">
        <title>Complete genome sequence of Corynebacterium casei LMG S-19264T (=DSM 44701T), isolated from a smear-ripened cheese.</title>
        <authorList>
            <consortium name="US DOE Joint Genome Institute (JGI-PGF)"/>
            <person name="Walter F."/>
            <person name="Albersmeier A."/>
            <person name="Kalinowski J."/>
            <person name="Ruckert C."/>
        </authorList>
    </citation>
    <scope>NUCLEOTIDE SEQUENCE</scope>
    <source>
        <strain evidence="5">CGMCC 1.12777</strain>
    </source>
</reference>
<dbReference type="InterPro" id="IPR036775">
    <property type="entry name" value="DNA_pol_Y-fam_lit_finger_sf"/>
</dbReference>
<dbReference type="InterPro" id="IPR050116">
    <property type="entry name" value="DNA_polymerase-Y"/>
</dbReference>
<dbReference type="PANTHER" id="PTHR11076:SF35">
    <property type="entry name" value="DNA REPAIR PROTEIN HOMOLOG YOBH"/>
    <property type="match status" value="1"/>
</dbReference>
<protein>
    <submittedName>
        <fullName evidence="5">Putative UV-damage repair protein UvrX</fullName>
    </submittedName>
</protein>
<dbReference type="AlphaFoldDB" id="A0A8J3EM38"/>
<comment type="caution">
    <text evidence="5">The sequence shown here is derived from an EMBL/GenBank/DDBJ whole genome shotgun (WGS) entry which is preliminary data.</text>
</comment>
<dbReference type="InterPro" id="IPR043502">
    <property type="entry name" value="DNA/RNA_pol_sf"/>
</dbReference>
<organism evidence="5 6">
    <name type="scientific">Pullulanibacillus pueri</name>
    <dbReference type="NCBI Taxonomy" id="1437324"/>
    <lineage>
        <taxon>Bacteria</taxon>
        <taxon>Bacillati</taxon>
        <taxon>Bacillota</taxon>
        <taxon>Bacilli</taxon>
        <taxon>Bacillales</taxon>
        <taxon>Sporolactobacillaceae</taxon>
        <taxon>Pullulanibacillus</taxon>
    </lineage>
</organism>
<dbReference type="Proteomes" id="UP000656813">
    <property type="component" value="Unassembled WGS sequence"/>
</dbReference>
<reference evidence="5" key="2">
    <citation type="submission" date="2020-09" db="EMBL/GenBank/DDBJ databases">
        <authorList>
            <person name="Sun Q."/>
            <person name="Zhou Y."/>
        </authorList>
    </citation>
    <scope>NUCLEOTIDE SEQUENCE</scope>
    <source>
        <strain evidence="5">CGMCC 1.12777</strain>
    </source>
</reference>
<dbReference type="EMBL" id="BMFV01000011">
    <property type="protein sequence ID" value="GGH81082.1"/>
    <property type="molecule type" value="Genomic_DNA"/>
</dbReference>
<dbReference type="SUPFAM" id="SSF56672">
    <property type="entry name" value="DNA/RNA polymerases"/>
    <property type="match status" value="1"/>
</dbReference>
<proteinExistence type="inferred from homology"/>
<dbReference type="InterPro" id="IPR017961">
    <property type="entry name" value="DNA_pol_Y-fam_little_finger"/>
</dbReference>